<feature type="compositionally biased region" description="Polar residues" evidence="1">
    <location>
        <begin position="143"/>
        <end position="159"/>
    </location>
</feature>
<comment type="caution">
    <text evidence="2">The sequence shown here is derived from an EMBL/GenBank/DDBJ whole genome shotgun (WGS) entry which is preliminary data.</text>
</comment>
<reference evidence="2" key="1">
    <citation type="submission" date="2020-06" db="EMBL/GenBank/DDBJ databases">
        <authorList>
            <consortium name="Plant Systems Biology data submission"/>
        </authorList>
    </citation>
    <scope>NUCLEOTIDE SEQUENCE</scope>
    <source>
        <strain evidence="2">D6</strain>
    </source>
</reference>
<feature type="compositionally biased region" description="Polar residues" evidence="1">
    <location>
        <begin position="267"/>
        <end position="282"/>
    </location>
</feature>
<evidence type="ECO:0000313" key="3">
    <source>
        <dbReference type="Proteomes" id="UP001153069"/>
    </source>
</evidence>
<feature type="compositionally biased region" description="Polar residues" evidence="1">
    <location>
        <begin position="685"/>
        <end position="704"/>
    </location>
</feature>
<evidence type="ECO:0000313" key="2">
    <source>
        <dbReference type="EMBL" id="CAB9519817.1"/>
    </source>
</evidence>
<protein>
    <submittedName>
        <fullName evidence="2">Uncharacterized protein</fullName>
    </submittedName>
</protein>
<feature type="region of interest" description="Disordered" evidence="1">
    <location>
        <begin position="671"/>
        <end position="714"/>
    </location>
</feature>
<feature type="compositionally biased region" description="Low complexity" evidence="1">
    <location>
        <begin position="113"/>
        <end position="124"/>
    </location>
</feature>
<dbReference type="EMBL" id="CAICTM010001047">
    <property type="protein sequence ID" value="CAB9519817.1"/>
    <property type="molecule type" value="Genomic_DNA"/>
</dbReference>
<feature type="region of interest" description="Disordered" evidence="1">
    <location>
        <begin position="222"/>
        <end position="327"/>
    </location>
</feature>
<feature type="compositionally biased region" description="Polar residues" evidence="1">
    <location>
        <begin position="292"/>
        <end position="303"/>
    </location>
</feature>
<dbReference type="Proteomes" id="UP001153069">
    <property type="component" value="Unassembled WGS sequence"/>
</dbReference>
<dbReference type="AlphaFoldDB" id="A0A9N8EE66"/>
<feature type="region of interest" description="Disordered" evidence="1">
    <location>
        <begin position="108"/>
        <end position="159"/>
    </location>
</feature>
<proteinExistence type="predicted"/>
<sequence length="714" mass="79594">MSNPRKGNKTIYDGVIFRKREGSITLSGAGLAYRSTDDAECEGQALKYRARWGVIAKWTLNKRSSPKALMKVIVLLEGNELEHVTFRLASREILEELRDDMDARKQRFDEKQAAAAEASNNNQAGDDPPVREEPSESMDDSAFHSSSARRWSGVRQSQAQNYQDSMVFEESIRLDGSDRLYHDDPPSVTPVTAPAPFAIPDDPYSNYGTSREEEYELVAERKEEEHEHTMEEEEEVNPKLPPSSSKSSSMEEDMTDTNERQDELTELPSSLHTQDFSKNMRNSSHHRERNSLENSWNVTTSDMMESDDEMSIPHSKAQEDEAPDTTTNRYKTAAVVAGATGAAVGISAASQPQHNSNMIVPVPVEQDIMHVDYDQETAEAPRRQQQALIVAPPTTTNQQIAMNSQTANPMTASQMSGPLIPVIASRTNLNGSVYGTSKYFTPTQGARLVAEAEFYNFAPCHCVCYEFCVNEKMRKRTYVRIYENRTESNLPWAPFFCCSDERCMEDNVQVLFFDRMPHRSGMCCKCIPCVCCGPPVVYALRPACCCGLIKTSSCFGEQIMYAAYDCFDLRIFLCCGSPCYTCWSLPVFPALGVCQAIPMTNSNELLSKWKGALMRYRAIRKIGDGQGAVFKGINDNFCECDSVKEISPVHMDPRGSIQGMYLDPWDGMQLPPQAARMEDRPSSAVGGSSKQLAPTAPMGSSTMGEPQAEDMIRA</sequence>
<evidence type="ECO:0000256" key="1">
    <source>
        <dbReference type="SAM" id="MobiDB-lite"/>
    </source>
</evidence>
<name>A0A9N8EE66_9STRA</name>
<keyword evidence="3" id="KW-1185">Reference proteome</keyword>
<organism evidence="2 3">
    <name type="scientific">Seminavis robusta</name>
    <dbReference type="NCBI Taxonomy" id="568900"/>
    <lineage>
        <taxon>Eukaryota</taxon>
        <taxon>Sar</taxon>
        <taxon>Stramenopiles</taxon>
        <taxon>Ochrophyta</taxon>
        <taxon>Bacillariophyta</taxon>
        <taxon>Bacillariophyceae</taxon>
        <taxon>Bacillariophycidae</taxon>
        <taxon>Naviculales</taxon>
        <taxon>Naviculaceae</taxon>
        <taxon>Seminavis</taxon>
    </lineage>
</organism>
<gene>
    <name evidence="2" type="ORF">SEMRO_1049_G235430.1</name>
</gene>
<dbReference type="OrthoDB" id="10636469at2759"/>
<accession>A0A9N8EE66</accession>